<dbReference type="EMBL" id="BAAAPK010000001">
    <property type="protein sequence ID" value="GAA1680695.1"/>
    <property type="molecule type" value="Genomic_DNA"/>
</dbReference>
<keyword evidence="3" id="KW-1185">Reference proteome</keyword>
<gene>
    <name evidence="2" type="ORF">GCM10009807_25810</name>
</gene>
<accession>A0ABN2H3I4</accession>
<dbReference type="NCBIfam" id="NF033532">
    <property type="entry name" value="lone7para_assoc"/>
    <property type="match status" value="1"/>
</dbReference>
<evidence type="ECO:0000313" key="3">
    <source>
        <dbReference type="Proteomes" id="UP001500596"/>
    </source>
</evidence>
<organism evidence="2 3">
    <name type="scientific">Microbacterium lacus</name>
    <dbReference type="NCBI Taxonomy" id="415217"/>
    <lineage>
        <taxon>Bacteria</taxon>
        <taxon>Bacillati</taxon>
        <taxon>Actinomycetota</taxon>
        <taxon>Actinomycetes</taxon>
        <taxon>Micrococcales</taxon>
        <taxon>Microbacteriaceae</taxon>
        <taxon>Microbacterium</taxon>
    </lineage>
</organism>
<reference evidence="2 3" key="1">
    <citation type="journal article" date="2019" name="Int. J. Syst. Evol. Microbiol.">
        <title>The Global Catalogue of Microorganisms (GCM) 10K type strain sequencing project: providing services to taxonomists for standard genome sequencing and annotation.</title>
        <authorList>
            <consortium name="The Broad Institute Genomics Platform"/>
            <consortium name="The Broad Institute Genome Sequencing Center for Infectious Disease"/>
            <person name="Wu L."/>
            <person name="Ma J."/>
        </authorList>
    </citation>
    <scope>NUCLEOTIDE SEQUENCE [LARGE SCALE GENOMIC DNA]</scope>
    <source>
        <strain evidence="2 3">JCM 15575</strain>
    </source>
</reference>
<evidence type="ECO:0000313" key="2">
    <source>
        <dbReference type="EMBL" id="GAA1680695.1"/>
    </source>
</evidence>
<protein>
    <recommendedName>
        <fullName evidence="4">SseB protein N-terminal domain-containing protein</fullName>
    </recommendedName>
</protein>
<proteinExistence type="predicted"/>
<dbReference type="InterPro" id="IPR047659">
    <property type="entry name" value="T7SS_assoc"/>
</dbReference>
<name>A0ABN2H3I4_9MICO</name>
<evidence type="ECO:0008006" key="4">
    <source>
        <dbReference type="Google" id="ProtNLM"/>
    </source>
</evidence>
<feature type="compositionally biased region" description="Polar residues" evidence="1">
    <location>
        <begin position="1"/>
        <end position="11"/>
    </location>
</feature>
<comment type="caution">
    <text evidence="2">The sequence shown here is derived from an EMBL/GenBank/DDBJ whole genome shotgun (WGS) entry which is preliminary data.</text>
</comment>
<evidence type="ECO:0000256" key="1">
    <source>
        <dbReference type="SAM" id="MobiDB-lite"/>
    </source>
</evidence>
<dbReference type="Proteomes" id="UP001500596">
    <property type="component" value="Unassembled WGS sequence"/>
</dbReference>
<sequence>MTGDDGNTQMTEPAKAPPVTDALRAQAKANPGTWVYAIDPGFDPAGTVPPHGIVGAWQSDAQGELGEEFTPNPDYLPTPQARGWAEPSSPLERVLQLVLCGYLPNARLAEEFAASTVFTYGRPGDGIFLAPAQDGGRLAYAFTDADKAAASGSSDHQALTGADLAAALPEGVRIAVNPGAHVSAIVLPSAVLRS</sequence>
<feature type="region of interest" description="Disordered" evidence="1">
    <location>
        <begin position="1"/>
        <end position="24"/>
    </location>
</feature>